<proteinExistence type="predicted"/>
<name>A0A316VRZ2_9BASI</name>
<dbReference type="InParanoid" id="A0A316VRZ2"/>
<dbReference type="Proteomes" id="UP000245783">
    <property type="component" value="Unassembled WGS sequence"/>
</dbReference>
<keyword evidence="3" id="KW-1185">Reference proteome</keyword>
<organism evidence="2 3">
    <name type="scientific">Ceraceosorus guamensis</name>
    <dbReference type="NCBI Taxonomy" id="1522189"/>
    <lineage>
        <taxon>Eukaryota</taxon>
        <taxon>Fungi</taxon>
        <taxon>Dikarya</taxon>
        <taxon>Basidiomycota</taxon>
        <taxon>Ustilaginomycotina</taxon>
        <taxon>Exobasidiomycetes</taxon>
        <taxon>Ceraceosorales</taxon>
        <taxon>Ceraceosoraceae</taxon>
        <taxon>Ceraceosorus</taxon>
    </lineage>
</organism>
<feature type="chain" id="PRO_5016404592" description="Secreted protein" evidence="1">
    <location>
        <begin position="25"/>
        <end position="130"/>
    </location>
</feature>
<accession>A0A316VRZ2</accession>
<gene>
    <name evidence="2" type="ORF">IE81DRAFT_247319</name>
</gene>
<dbReference type="GeneID" id="37033156"/>
<sequence>MRADRRTCCARGVRLLAFALYSAAHWLVRGRATAGKAVCRHERSDTYVRGYQRRTMALGVPRSSFVFLATHGEGTGYYKMTYRYCARCLVRADCSVFELQRSSSLQRYKARPRRSICSPLDMPQSPTWPE</sequence>
<evidence type="ECO:0000313" key="2">
    <source>
        <dbReference type="EMBL" id="PWN39984.1"/>
    </source>
</evidence>
<protein>
    <recommendedName>
        <fullName evidence="4">Secreted protein</fullName>
    </recommendedName>
</protein>
<evidence type="ECO:0000313" key="3">
    <source>
        <dbReference type="Proteomes" id="UP000245783"/>
    </source>
</evidence>
<dbReference type="EMBL" id="KZ819435">
    <property type="protein sequence ID" value="PWN39984.1"/>
    <property type="molecule type" value="Genomic_DNA"/>
</dbReference>
<dbReference type="RefSeq" id="XP_025367144.1">
    <property type="nucleotide sequence ID" value="XM_025511286.1"/>
</dbReference>
<keyword evidence="1" id="KW-0732">Signal</keyword>
<evidence type="ECO:0000256" key="1">
    <source>
        <dbReference type="SAM" id="SignalP"/>
    </source>
</evidence>
<dbReference type="AlphaFoldDB" id="A0A316VRZ2"/>
<feature type="signal peptide" evidence="1">
    <location>
        <begin position="1"/>
        <end position="24"/>
    </location>
</feature>
<evidence type="ECO:0008006" key="4">
    <source>
        <dbReference type="Google" id="ProtNLM"/>
    </source>
</evidence>
<reference evidence="2 3" key="1">
    <citation type="journal article" date="2018" name="Mol. Biol. Evol.">
        <title>Broad Genomic Sampling Reveals a Smut Pathogenic Ancestry of the Fungal Clade Ustilaginomycotina.</title>
        <authorList>
            <person name="Kijpornyongpan T."/>
            <person name="Mondo S.J."/>
            <person name="Barry K."/>
            <person name="Sandor L."/>
            <person name="Lee J."/>
            <person name="Lipzen A."/>
            <person name="Pangilinan J."/>
            <person name="LaButti K."/>
            <person name="Hainaut M."/>
            <person name="Henrissat B."/>
            <person name="Grigoriev I.V."/>
            <person name="Spatafora J.W."/>
            <person name="Aime M.C."/>
        </authorList>
    </citation>
    <scope>NUCLEOTIDE SEQUENCE [LARGE SCALE GENOMIC DNA]</scope>
    <source>
        <strain evidence="2 3">MCA 4658</strain>
    </source>
</reference>